<feature type="transmembrane region" description="Helical" evidence="1">
    <location>
        <begin position="50"/>
        <end position="66"/>
    </location>
</feature>
<keyword evidence="1" id="KW-0812">Transmembrane</keyword>
<gene>
    <name evidence="2" type="ORF">WBA_LOCUS4641</name>
</gene>
<dbReference type="AlphaFoldDB" id="A0A3P7FPP0"/>
<accession>A0A3P7FPP0</accession>
<dbReference type="InterPro" id="IPR052728">
    <property type="entry name" value="O2_lipid_transport_reg"/>
</dbReference>
<evidence type="ECO:0000313" key="2">
    <source>
        <dbReference type="EMBL" id="VDM11255.1"/>
    </source>
</evidence>
<evidence type="ECO:0000313" key="3">
    <source>
        <dbReference type="Proteomes" id="UP000270924"/>
    </source>
</evidence>
<organism evidence="2 3">
    <name type="scientific">Wuchereria bancrofti</name>
    <dbReference type="NCBI Taxonomy" id="6293"/>
    <lineage>
        <taxon>Eukaryota</taxon>
        <taxon>Metazoa</taxon>
        <taxon>Ecdysozoa</taxon>
        <taxon>Nematoda</taxon>
        <taxon>Chromadorea</taxon>
        <taxon>Rhabditida</taxon>
        <taxon>Spirurina</taxon>
        <taxon>Spiruromorpha</taxon>
        <taxon>Filarioidea</taxon>
        <taxon>Onchocercidae</taxon>
        <taxon>Wuchereria</taxon>
    </lineage>
</organism>
<dbReference type="InParanoid" id="A0A3P7FPP0"/>
<feature type="transmembrane region" description="Helical" evidence="1">
    <location>
        <begin position="102"/>
        <end position="125"/>
    </location>
</feature>
<dbReference type="PANTHER" id="PTHR11161">
    <property type="entry name" value="O-ACYLTRANSFERASE"/>
    <property type="match status" value="1"/>
</dbReference>
<proteinExistence type="predicted"/>
<evidence type="ECO:0000256" key="1">
    <source>
        <dbReference type="SAM" id="Phobius"/>
    </source>
</evidence>
<dbReference type="Proteomes" id="UP000270924">
    <property type="component" value="Unassembled WGS sequence"/>
</dbReference>
<feature type="transmembrane region" description="Helical" evidence="1">
    <location>
        <begin position="78"/>
        <end position="96"/>
    </location>
</feature>
<keyword evidence="1" id="KW-0472">Membrane</keyword>
<evidence type="ECO:0008006" key="4">
    <source>
        <dbReference type="Google" id="ProtNLM"/>
    </source>
</evidence>
<keyword evidence="3" id="KW-1185">Reference proteome</keyword>
<keyword evidence="1" id="KW-1133">Transmembrane helix</keyword>
<feature type="transmembrane region" description="Helical" evidence="1">
    <location>
        <begin position="178"/>
        <end position="202"/>
    </location>
</feature>
<reference evidence="2 3" key="1">
    <citation type="submission" date="2018-11" db="EMBL/GenBank/DDBJ databases">
        <authorList>
            <consortium name="Pathogen Informatics"/>
        </authorList>
    </citation>
    <scope>NUCLEOTIDE SEQUENCE [LARGE SCALE GENOMIC DNA]</scope>
</reference>
<dbReference type="EMBL" id="UYWW01001995">
    <property type="protein sequence ID" value="VDM11255.1"/>
    <property type="molecule type" value="Genomic_DNA"/>
</dbReference>
<protein>
    <recommendedName>
        <fullName evidence="4">Acyltransferase 3 domain-containing protein</fullName>
    </recommendedName>
</protein>
<sequence length="511" mass="59310">MYYKIFRLHQYYFHRFPATFVAALLENSGLATEEMEKMFRYLYAAPQARIGSFFIGILLGWLLSIKSKQTHSTIQIDIARFASFAMLSFSLFGANYANDFTIFSIFYAATFRVIWAFGLALFVWLCERGHMRMIYSFLAWDKWIVFSRLSYGFYLSHEPVLLYFIWTRRSAIIALSPSYFIIFAIEISVLSLFIASLIAFIIEIPPLMIERKIFKTIRARAVSNEANNEREQKDTEQKFNVRLYHQRKNDEIVELAPMISPMNRTKQWVEENQEDLKVASTRFHDDNRTCHHRTISSATNIFRKEAKKSDGSVGSGALSTCKSFSEESTDGKQIFGNEPFCTMKSPTVMVSKTKQQFGNIGDDNDVIHQINTIMEKKCSNAQKVDTLLKQKQEIPMEQNHDKEISQMENVGFSWIEEARKRLDMEQKTHSQIPYNKERIMVQHSGVNRQKQHLDIHPLVEQTPLSNKSSSSTNTGETVSLSLLFIIVYYYYLLPLLLIIITVIIIIIIITY</sequence>
<feature type="transmembrane region" description="Helical" evidence="1">
    <location>
        <begin position="145"/>
        <end position="166"/>
    </location>
</feature>
<dbReference type="OrthoDB" id="5877252at2759"/>
<feature type="transmembrane region" description="Helical" evidence="1">
    <location>
        <begin position="488"/>
        <end position="509"/>
    </location>
</feature>
<dbReference type="PANTHER" id="PTHR11161:SF68">
    <property type="entry name" value="NOSE RESISTANT-TO-FLUOXETINE PROTEIN N-TERMINAL DOMAIN-CONTAINING PROTEIN"/>
    <property type="match status" value="1"/>
</dbReference>
<name>A0A3P7FPP0_WUCBA</name>